<evidence type="ECO:0000313" key="10">
    <source>
        <dbReference type="EMBL" id="KAE9361922.1"/>
    </source>
</evidence>
<sequence length="109" mass="12416">MDSDTATDEGSLFDSDSDVGEDLFDCSDSDSDDNFMLEGAFMCFAAASTELNVRETFYARQRVIWSDRVKALRRESMFDRTYRMDEDHFNHLLSLLSPSLAVDGEMSSR</sequence>
<evidence type="ECO:0000313" key="17">
    <source>
        <dbReference type="Proteomes" id="UP000476176"/>
    </source>
</evidence>
<name>A0A6A3ZMC2_9STRA</name>
<dbReference type="EMBL" id="QXFX01000005">
    <property type="protein sequence ID" value="KAE9140226.1"/>
    <property type="molecule type" value="Genomic_DNA"/>
</dbReference>
<dbReference type="EMBL" id="QXFW01000001">
    <property type="protein sequence ID" value="KAE9031572.1"/>
    <property type="molecule type" value="Genomic_DNA"/>
</dbReference>
<dbReference type="EMBL" id="QXGE01000013">
    <property type="protein sequence ID" value="KAE9329935.1"/>
    <property type="molecule type" value="Genomic_DNA"/>
</dbReference>
<evidence type="ECO:0000313" key="9">
    <source>
        <dbReference type="EMBL" id="KAE9329935.1"/>
    </source>
</evidence>
<accession>A0A6A3ZMC2</accession>
<evidence type="ECO:0000313" key="14">
    <source>
        <dbReference type="Proteomes" id="UP000440732"/>
    </source>
</evidence>
<evidence type="ECO:0000313" key="7">
    <source>
        <dbReference type="EMBL" id="KAE9256428.1"/>
    </source>
</evidence>
<dbReference type="Proteomes" id="UP000441208">
    <property type="component" value="Unassembled WGS sequence"/>
</dbReference>
<gene>
    <name evidence="9" type="ORF">PF001_g651</name>
    <name evidence="8" type="ORF">PF002_g26</name>
    <name evidence="7" type="ORF">PF004_g89</name>
    <name evidence="6" type="ORF">PF005_g709</name>
    <name evidence="5" type="ORF">PF006_g561</name>
    <name evidence="4" type="ORF">PF007_g281</name>
    <name evidence="10" type="ORF">PF008_g590</name>
    <name evidence="3" type="ORF">PF010_g274</name>
    <name evidence="2" type="ORF">PF011_g20</name>
</gene>
<dbReference type="Proteomes" id="UP000476176">
    <property type="component" value="Unassembled WGS sequence"/>
</dbReference>
<dbReference type="Proteomes" id="UP000437068">
    <property type="component" value="Unassembled WGS sequence"/>
</dbReference>
<evidence type="ECO:0000313" key="4">
    <source>
        <dbReference type="EMBL" id="KAE9141316.1"/>
    </source>
</evidence>
<evidence type="ECO:0000313" key="6">
    <source>
        <dbReference type="EMBL" id="KAE9237301.1"/>
    </source>
</evidence>
<evidence type="ECO:0000256" key="1">
    <source>
        <dbReference type="SAM" id="MobiDB-lite"/>
    </source>
</evidence>
<evidence type="ECO:0000313" key="19">
    <source>
        <dbReference type="Proteomes" id="UP000488956"/>
    </source>
</evidence>
<dbReference type="EMBL" id="QXGB01000015">
    <property type="protein sequence ID" value="KAE9237301.1"/>
    <property type="molecule type" value="Genomic_DNA"/>
</dbReference>
<dbReference type="Proteomes" id="UP000433483">
    <property type="component" value="Unassembled WGS sequence"/>
</dbReference>
<dbReference type="Proteomes" id="UP000440367">
    <property type="component" value="Unassembled WGS sequence"/>
</dbReference>
<organism evidence="6 11">
    <name type="scientific">Phytophthora fragariae</name>
    <dbReference type="NCBI Taxonomy" id="53985"/>
    <lineage>
        <taxon>Eukaryota</taxon>
        <taxon>Sar</taxon>
        <taxon>Stramenopiles</taxon>
        <taxon>Oomycota</taxon>
        <taxon>Peronosporomycetes</taxon>
        <taxon>Peronosporales</taxon>
        <taxon>Peronosporaceae</taxon>
        <taxon>Phytophthora</taxon>
    </lineage>
</organism>
<dbReference type="Proteomes" id="UP000488956">
    <property type="component" value="Unassembled WGS sequence"/>
</dbReference>
<evidence type="ECO:0000313" key="2">
    <source>
        <dbReference type="EMBL" id="KAE9031572.1"/>
    </source>
</evidence>
<evidence type="ECO:0000313" key="11">
    <source>
        <dbReference type="Proteomes" id="UP000433483"/>
    </source>
</evidence>
<evidence type="ECO:0000313" key="8">
    <source>
        <dbReference type="EMBL" id="KAE9258515.1"/>
    </source>
</evidence>
<evidence type="ECO:0000313" key="3">
    <source>
        <dbReference type="EMBL" id="KAE9140226.1"/>
    </source>
</evidence>
<evidence type="ECO:0000313" key="16">
    <source>
        <dbReference type="Proteomes" id="UP000460718"/>
    </source>
</evidence>
<dbReference type="Proteomes" id="UP000486351">
    <property type="component" value="Unassembled WGS sequence"/>
</dbReference>
<dbReference type="EMBL" id="QXFZ01000005">
    <property type="protein sequence ID" value="KAE9141316.1"/>
    <property type="molecule type" value="Genomic_DNA"/>
</dbReference>
<comment type="caution">
    <text evidence="6">The sequence shown here is derived from an EMBL/GenBank/DDBJ whole genome shotgun (WGS) entry which is preliminary data.</text>
</comment>
<evidence type="ECO:0000313" key="18">
    <source>
        <dbReference type="Proteomes" id="UP000486351"/>
    </source>
</evidence>
<dbReference type="EMBL" id="QXFY01000012">
    <property type="protein sequence ID" value="KAE9361922.1"/>
    <property type="molecule type" value="Genomic_DNA"/>
</dbReference>
<evidence type="ECO:0000313" key="15">
    <source>
        <dbReference type="Proteomes" id="UP000441208"/>
    </source>
</evidence>
<dbReference type="OrthoDB" id="203900at2759"/>
<dbReference type="EMBL" id="QXGA01000012">
    <property type="protein sequence ID" value="KAE9155505.1"/>
    <property type="molecule type" value="Genomic_DNA"/>
</dbReference>
<dbReference type="EMBL" id="QXGC01000002">
    <property type="protein sequence ID" value="KAE9256428.1"/>
    <property type="molecule type" value="Genomic_DNA"/>
</dbReference>
<feature type="region of interest" description="Disordered" evidence="1">
    <location>
        <begin position="1"/>
        <end position="21"/>
    </location>
</feature>
<proteinExistence type="predicted"/>
<evidence type="ECO:0000313" key="12">
    <source>
        <dbReference type="Proteomes" id="UP000437068"/>
    </source>
</evidence>
<evidence type="ECO:0000313" key="13">
    <source>
        <dbReference type="Proteomes" id="UP000440367"/>
    </source>
</evidence>
<keyword evidence="11" id="KW-1185">Reference proteome</keyword>
<dbReference type="Proteomes" id="UP000440732">
    <property type="component" value="Unassembled WGS sequence"/>
</dbReference>
<reference evidence="11 12" key="1">
    <citation type="submission" date="2018-08" db="EMBL/GenBank/DDBJ databases">
        <title>Genomic investigation of the strawberry pathogen Phytophthora fragariae indicates pathogenicity is determined by transcriptional variation in three key races.</title>
        <authorList>
            <person name="Adams T.M."/>
            <person name="Armitage A.D."/>
            <person name="Sobczyk M.K."/>
            <person name="Bates H.J."/>
            <person name="Dunwell J.M."/>
            <person name="Nellist C.F."/>
            <person name="Harrison R.J."/>
        </authorList>
    </citation>
    <scope>NUCLEOTIDE SEQUENCE [LARGE SCALE GENOMIC DNA]</scope>
    <source>
        <strain evidence="9 12">A4</strain>
        <strain evidence="8 13">BC-1</strain>
        <strain evidence="7 17">BC-23</strain>
        <strain evidence="6 11">NOV-27</strain>
        <strain evidence="5 14">NOV-5</strain>
        <strain evidence="4 15">NOV-71</strain>
        <strain evidence="10 18">NOV-77</strain>
        <strain evidence="3 19">ONT-3</strain>
        <strain evidence="2 16">SCRP245</strain>
    </source>
</reference>
<dbReference type="Proteomes" id="UP000460718">
    <property type="component" value="Unassembled WGS sequence"/>
</dbReference>
<protein>
    <submittedName>
        <fullName evidence="6">Uncharacterized protein</fullName>
    </submittedName>
</protein>
<evidence type="ECO:0000313" key="5">
    <source>
        <dbReference type="EMBL" id="KAE9155505.1"/>
    </source>
</evidence>
<dbReference type="AlphaFoldDB" id="A0A6A3ZMC2"/>
<dbReference type="EMBL" id="QXGD01000001">
    <property type="protein sequence ID" value="KAE9258515.1"/>
    <property type="molecule type" value="Genomic_DNA"/>
</dbReference>